<keyword evidence="7" id="KW-1185">Reference proteome</keyword>
<name>A0ABU6J1S8_9BURK</name>
<feature type="domain" description="HTH tetR-type" evidence="5">
    <location>
        <begin position="17"/>
        <end position="77"/>
    </location>
</feature>
<dbReference type="RefSeq" id="WP_326504335.1">
    <property type="nucleotide sequence ID" value="NZ_JAWIIV010000001.1"/>
</dbReference>
<dbReference type="PROSITE" id="PS50977">
    <property type="entry name" value="HTH_TETR_2"/>
    <property type="match status" value="1"/>
</dbReference>
<evidence type="ECO:0000313" key="7">
    <source>
        <dbReference type="Proteomes" id="UP001352263"/>
    </source>
</evidence>
<sequence>MTKEESKTAKRDTYRHGDLYQALLQAGVELARHAGPEAVVLREVTRRVGVVPNAAYRHFADRAALLNAVCDRAQAALAITIEAEIAAIKRAKEHPALYARSVLRAVGTGYLGFAQAEPGLFRTAFSVPAGLETAASATKAGNSGRSPFQLLSGALDLMAEAGILPPERRFGAEFLAWSAVHGLAMLVIDGPLRSLDATQKNAISQRLLDMVENGLT</sequence>
<dbReference type="InterPro" id="IPR036271">
    <property type="entry name" value="Tet_transcr_reg_TetR-rel_C_sf"/>
</dbReference>
<evidence type="ECO:0000256" key="3">
    <source>
        <dbReference type="ARBA" id="ARBA00023163"/>
    </source>
</evidence>
<dbReference type="Gene3D" id="1.10.357.10">
    <property type="entry name" value="Tetracycline Repressor, domain 2"/>
    <property type="match status" value="1"/>
</dbReference>
<protein>
    <submittedName>
        <fullName evidence="6">TetR/AcrR family transcriptional regulator</fullName>
    </submittedName>
</protein>
<dbReference type="Pfam" id="PF13305">
    <property type="entry name" value="TetR_C_33"/>
    <property type="match status" value="1"/>
</dbReference>
<feature type="DNA-binding region" description="H-T-H motif" evidence="4">
    <location>
        <begin position="40"/>
        <end position="59"/>
    </location>
</feature>
<proteinExistence type="predicted"/>
<dbReference type="SUPFAM" id="SSF46689">
    <property type="entry name" value="Homeodomain-like"/>
    <property type="match status" value="1"/>
</dbReference>
<dbReference type="SUPFAM" id="SSF48498">
    <property type="entry name" value="Tetracyclin repressor-like, C-terminal domain"/>
    <property type="match status" value="1"/>
</dbReference>
<dbReference type="Proteomes" id="UP001352263">
    <property type="component" value="Unassembled WGS sequence"/>
</dbReference>
<keyword evidence="1" id="KW-0805">Transcription regulation</keyword>
<dbReference type="InterPro" id="IPR025996">
    <property type="entry name" value="MT1864/Rv1816-like_C"/>
</dbReference>
<keyword evidence="2 4" id="KW-0238">DNA-binding</keyword>
<evidence type="ECO:0000256" key="1">
    <source>
        <dbReference type="ARBA" id="ARBA00023015"/>
    </source>
</evidence>
<keyword evidence="3" id="KW-0804">Transcription</keyword>
<gene>
    <name evidence="6" type="ORF">RY831_00280</name>
</gene>
<dbReference type="InterPro" id="IPR001647">
    <property type="entry name" value="HTH_TetR"/>
</dbReference>
<accession>A0ABU6J1S8</accession>
<evidence type="ECO:0000313" key="6">
    <source>
        <dbReference type="EMBL" id="MEC4717578.1"/>
    </source>
</evidence>
<organism evidence="6 7">
    <name type="scientific">Noviherbaspirillum album</name>
    <dbReference type="NCBI Taxonomy" id="3080276"/>
    <lineage>
        <taxon>Bacteria</taxon>
        <taxon>Pseudomonadati</taxon>
        <taxon>Pseudomonadota</taxon>
        <taxon>Betaproteobacteria</taxon>
        <taxon>Burkholderiales</taxon>
        <taxon>Oxalobacteraceae</taxon>
        <taxon>Noviherbaspirillum</taxon>
    </lineage>
</organism>
<dbReference type="Pfam" id="PF00440">
    <property type="entry name" value="TetR_N"/>
    <property type="match status" value="1"/>
</dbReference>
<reference evidence="6 7" key="1">
    <citation type="submission" date="2023-10" db="EMBL/GenBank/DDBJ databases">
        <title>Noviherbaspirillum sp. CPCC 100848 genome assembly.</title>
        <authorList>
            <person name="Li X.Y."/>
            <person name="Fang X.M."/>
        </authorList>
    </citation>
    <scope>NUCLEOTIDE SEQUENCE [LARGE SCALE GENOMIC DNA]</scope>
    <source>
        <strain evidence="6 7">CPCC 100848</strain>
    </source>
</reference>
<evidence type="ECO:0000259" key="5">
    <source>
        <dbReference type="PROSITE" id="PS50977"/>
    </source>
</evidence>
<comment type="caution">
    <text evidence="6">The sequence shown here is derived from an EMBL/GenBank/DDBJ whole genome shotgun (WGS) entry which is preliminary data.</text>
</comment>
<evidence type="ECO:0000256" key="4">
    <source>
        <dbReference type="PROSITE-ProRule" id="PRU00335"/>
    </source>
</evidence>
<evidence type="ECO:0000256" key="2">
    <source>
        <dbReference type="ARBA" id="ARBA00023125"/>
    </source>
</evidence>
<dbReference type="InterPro" id="IPR009057">
    <property type="entry name" value="Homeodomain-like_sf"/>
</dbReference>
<dbReference type="EMBL" id="JAWIIV010000001">
    <property type="protein sequence ID" value="MEC4717578.1"/>
    <property type="molecule type" value="Genomic_DNA"/>
</dbReference>